<evidence type="ECO:0008006" key="5">
    <source>
        <dbReference type="Google" id="ProtNLM"/>
    </source>
</evidence>
<sequence>MEYVLVLPAQKEGNVIASEKKRRSNKREFHGGREVSLSSVENNFTVDGIIKSKRKKKVDDNKMPKSAKARNFLFKKKREPQGDIKEIINPYSHFYRSQLGFVENNLLVHEKIKMCEPQSDCMEIIDPENMNANDINACVNSKKLEKNLSASEKWNEAYKRVSPDCIWKPPRSETILIQEDHTHDPWRVLVICMLLNRTSGRQTREIVSDFFKLCPDAKSCTQVARKEIEETIKTLGFQHKRTKMVQRLSREYLDESWTHVTQLHGVGKYAADAYAIFVNGKWDKVRPADHMLNYYWEFLHKIYQA</sequence>
<evidence type="ECO:0000313" key="3">
    <source>
        <dbReference type="EMBL" id="KOM26685.1"/>
    </source>
</evidence>
<dbReference type="Proteomes" id="UP000053144">
    <property type="component" value="Unassembled WGS sequence"/>
</dbReference>
<dbReference type="InterPro" id="IPR045138">
    <property type="entry name" value="MeCP2/MBD4"/>
</dbReference>
<evidence type="ECO:0000256" key="2">
    <source>
        <dbReference type="ARBA" id="ARBA00023242"/>
    </source>
</evidence>
<comment type="subcellular location">
    <subcellularLocation>
        <location evidence="1">Nucleus</location>
    </subcellularLocation>
</comment>
<dbReference type="Gene3D" id="1.10.340.30">
    <property type="entry name" value="Hypothetical protein, domain 2"/>
    <property type="match status" value="1"/>
</dbReference>
<dbReference type="AlphaFoldDB" id="A0A0L9T7V8"/>
<gene>
    <name evidence="3" type="ORF">LR48_Vigan304s003200</name>
</gene>
<dbReference type="PANTHER" id="PTHR15074:SF0">
    <property type="entry name" value="METHYL-CPG-BINDING DOMAIN PROTEIN 4-LIKE PROTEIN"/>
    <property type="match status" value="1"/>
</dbReference>
<protein>
    <recommendedName>
        <fullName evidence="5">HhH-GPD domain-containing protein</fullName>
    </recommendedName>
</protein>
<dbReference type="GO" id="GO:0003824">
    <property type="term" value="F:catalytic activity"/>
    <property type="evidence" value="ECO:0007669"/>
    <property type="project" value="InterPro"/>
</dbReference>
<dbReference type="SUPFAM" id="SSF48150">
    <property type="entry name" value="DNA-glycosylase"/>
    <property type="match status" value="1"/>
</dbReference>
<reference evidence="4" key="1">
    <citation type="journal article" date="2015" name="Proc. Natl. Acad. Sci. U.S.A.">
        <title>Genome sequencing of adzuki bean (Vigna angularis) provides insight into high starch and low fat accumulation and domestication.</title>
        <authorList>
            <person name="Yang K."/>
            <person name="Tian Z."/>
            <person name="Chen C."/>
            <person name="Luo L."/>
            <person name="Zhao B."/>
            <person name="Wang Z."/>
            <person name="Yu L."/>
            <person name="Li Y."/>
            <person name="Sun Y."/>
            <person name="Li W."/>
            <person name="Chen Y."/>
            <person name="Li Y."/>
            <person name="Zhang Y."/>
            <person name="Ai D."/>
            <person name="Zhao J."/>
            <person name="Shang C."/>
            <person name="Ma Y."/>
            <person name="Wu B."/>
            <person name="Wang M."/>
            <person name="Gao L."/>
            <person name="Sun D."/>
            <person name="Zhang P."/>
            <person name="Guo F."/>
            <person name="Wang W."/>
            <person name="Li Y."/>
            <person name="Wang J."/>
            <person name="Varshney R.K."/>
            <person name="Wang J."/>
            <person name="Ling H.Q."/>
            <person name="Wan P."/>
        </authorList>
    </citation>
    <scope>NUCLEOTIDE SEQUENCE</scope>
    <source>
        <strain evidence="4">cv. Jingnong 6</strain>
    </source>
</reference>
<dbReference type="GO" id="GO:0003677">
    <property type="term" value="F:DNA binding"/>
    <property type="evidence" value="ECO:0007669"/>
    <property type="project" value="InterPro"/>
</dbReference>
<dbReference type="PANTHER" id="PTHR15074">
    <property type="entry name" value="METHYL-CPG-BINDING PROTEIN"/>
    <property type="match status" value="1"/>
</dbReference>
<accession>A0A0L9T7V8</accession>
<dbReference type="STRING" id="3914.A0A0L9T7V8"/>
<dbReference type="GO" id="GO:0006281">
    <property type="term" value="P:DNA repair"/>
    <property type="evidence" value="ECO:0007669"/>
    <property type="project" value="InterPro"/>
</dbReference>
<dbReference type="Gramene" id="KOM26685">
    <property type="protein sequence ID" value="KOM26685"/>
    <property type="gene ID" value="LR48_Vigan304s003200"/>
</dbReference>
<proteinExistence type="predicted"/>
<keyword evidence="2" id="KW-0539">Nucleus</keyword>
<dbReference type="EMBL" id="KQ258334">
    <property type="protein sequence ID" value="KOM26685.1"/>
    <property type="molecule type" value="Genomic_DNA"/>
</dbReference>
<evidence type="ECO:0000256" key="1">
    <source>
        <dbReference type="ARBA" id="ARBA00004123"/>
    </source>
</evidence>
<dbReference type="InterPro" id="IPR011257">
    <property type="entry name" value="DNA_glycosylase"/>
</dbReference>
<dbReference type="GO" id="GO:0005634">
    <property type="term" value="C:nucleus"/>
    <property type="evidence" value="ECO:0007669"/>
    <property type="project" value="UniProtKB-SubCell"/>
</dbReference>
<name>A0A0L9T7V8_PHAAN</name>
<dbReference type="FunFam" id="1.10.340.30:FF:000007">
    <property type="entry name" value="Methyl-CpG-binding domain protein 4"/>
    <property type="match status" value="1"/>
</dbReference>
<organism evidence="3 4">
    <name type="scientific">Phaseolus angularis</name>
    <name type="common">Azuki bean</name>
    <name type="synonym">Vigna angularis</name>
    <dbReference type="NCBI Taxonomy" id="3914"/>
    <lineage>
        <taxon>Eukaryota</taxon>
        <taxon>Viridiplantae</taxon>
        <taxon>Streptophyta</taxon>
        <taxon>Embryophyta</taxon>
        <taxon>Tracheophyta</taxon>
        <taxon>Spermatophyta</taxon>
        <taxon>Magnoliopsida</taxon>
        <taxon>eudicotyledons</taxon>
        <taxon>Gunneridae</taxon>
        <taxon>Pentapetalae</taxon>
        <taxon>rosids</taxon>
        <taxon>fabids</taxon>
        <taxon>Fabales</taxon>
        <taxon>Fabaceae</taxon>
        <taxon>Papilionoideae</taxon>
        <taxon>50 kb inversion clade</taxon>
        <taxon>NPAAA clade</taxon>
        <taxon>indigoferoid/millettioid clade</taxon>
        <taxon>Phaseoleae</taxon>
        <taxon>Vigna</taxon>
    </lineage>
</organism>
<evidence type="ECO:0000313" key="4">
    <source>
        <dbReference type="Proteomes" id="UP000053144"/>
    </source>
</evidence>